<proteinExistence type="predicted"/>
<feature type="domain" description="N-acetyltransferase" evidence="1">
    <location>
        <begin position="10"/>
        <end position="172"/>
    </location>
</feature>
<accession>A0AAI8YW43</accession>
<dbReference type="PROSITE" id="PS51186">
    <property type="entry name" value="GNAT"/>
    <property type="match status" value="1"/>
</dbReference>
<dbReference type="PANTHER" id="PTHR43415:SF3">
    <property type="entry name" value="GNAT-FAMILY ACETYLTRANSFERASE"/>
    <property type="match status" value="1"/>
</dbReference>
<evidence type="ECO:0000259" key="1">
    <source>
        <dbReference type="PROSITE" id="PS51186"/>
    </source>
</evidence>
<dbReference type="SUPFAM" id="SSF55729">
    <property type="entry name" value="Acyl-CoA N-acyltransferases (Nat)"/>
    <property type="match status" value="1"/>
</dbReference>
<sequence>MANTLKSERLVYRAIEDNDDSFLLRFHQDPETFVNYTPFLPSPQGAKMAAWDRENYASCMLAAIVCIPPSAEAKESTPIGVVSMKDPNPPFGRHTRLAKFGIMILRDYQGQGYGTEAVKWALDWGFKHAALHKISTMVYEHNPPSIKMCEKLGFKLDGRLRHETFYDGRFWDDLIYSMLEHEWRDKYCAAANGVHDVNGHHEKPLC</sequence>
<dbReference type="AlphaFoldDB" id="A0AAI8YW43"/>
<dbReference type="InterPro" id="IPR000182">
    <property type="entry name" value="GNAT_dom"/>
</dbReference>
<dbReference type="CDD" id="cd04301">
    <property type="entry name" value="NAT_SF"/>
    <property type="match status" value="1"/>
</dbReference>
<dbReference type="Proteomes" id="UP001296104">
    <property type="component" value="Unassembled WGS sequence"/>
</dbReference>
<gene>
    <name evidence="2" type="ORF">LECACI_7A003070</name>
</gene>
<name>A0AAI8YW43_9PEZI</name>
<dbReference type="InterPro" id="IPR016181">
    <property type="entry name" value="Acyl_CoA_acyltransferase"/>
</dbReference>
<organism evidence="2 3">
    <name type="scientific">Lecanosticta acicola</name>
    <dbReference type="NCBI Taxonomy" id="111012"/>
    <lineage>
        <taxon>Eukaryota</taxon>
        <taxon>Fungi</taxon>
        <taxon>Dikarya</taxon>
        <taxon>Ascomycota</taxon>
        <taxon>Pezizomycotina</taxon>
        <taxon>Dothideomycetes</taxon>
        <taxon>Dothideomycetidae</taxon>
        <taxon>Mycosphaerellales</taxon>
        <taxon>Mycosphaerellaceae</taxon>
        <taxon>Lecanosticta</taxon>
    </lineage>
</organism>
<evidence type="ECO:0000313" key="3">
    <source>
        <dbReference type="Proteomes" id="UP001296104"/>
    </source>
</evidence>
<protein>
    <submittedName>
        <fullName evidence="2">Acyl- N-acyltransferase</fullName>
    </submittedName>
</protein>
<dbReference type="Pfam" id="PF13302">
    <property type="entry name" value="Acetyltransf_3"/>
    <property type="match status" value="1"/>
</dbReference>
<reference evidence="2" key="1">
    <citation type="submission" date="2023-11" db="EMBL/GenBank/DDBJ databases">
        <authorList>
            <person name="Alioto T."/>
            <person name="Alioto T."/>
            <person name="Gomez Garrido J."/>
        </authorList>
    </citation>
    <scope>NUCLEOTIDE SEQUENCE</scope>
</reference>
<evidence type="ECO:0000313" key="2">
    <source>
        <dbReference type="EMBL" id="CAK3939230.1"/>
    </source>
</evidence>
<dbReference type="GO" id="GO:0016747">
    <property type="term" value="F:acyltransferase activity, transferring groups other than amino-acyl groups"/>
    <property type="evidence" value="ECO:0007669"/>
    <property type="project" value="InterPro"/>
</dbReference>
<dbReference type="Gene3D" id="3.40.630.30">
    <property type="match status" value="1"/>
</dbReference>
<comment type="caution">
    <text evidence="2">The sequence shown here is derived from an EMBL/GenBank/DDBJ whole genome shotgun (WGS) entry which is preliminary data.</text>
</comment>
<dbReference type="EMBL" id="CAVMBE010000014">
    <property type="protein sequence ID" value="CAK3939230.1"/>
    <property type="molecule type" value="Genomic_DNA"/>
</dbReference>
<keyword evidence="3" id="KW-1185">Reference proteome</keyword>
<dbReference type="PANTHER" id="PTHR43415">
    <property type="entry name" value="SPERMIDINE N(1)-ACETYLTRANSFERASE"/>
    <property type="match status" value="1"/>
</dbReference>